<dbReference type="InterPro" id="IPR049500">
    <property type="entry name" value="Peptidase_M50B-like"/>
</dbReference>
<dbReference type="PANTHER" id="PTHR33979:SF2">
    <property type="entry name" value="PEPTIDASE M50B-LIKE-DOMAIN-CONTAINING PROTEIN"/>
    <property type="match status" value="1"/>
</dbReference>
<accession>A0ABN6KJY6</accession>
<reference evidence="2 3" key="1">
    <citation type="submission" date="2021-08" db="EMBL/GenBank/DDBJ databases">
        <title>Complete genome sequence of Leptospira kobayashii strain E30.</title>
        <authorList>
            <person name="Nakao R."/>
            <person name="Nakamura S."/>
            <person name="Masuzawa T."/>
            <person name="Koizumi N."/>
        </authorList>
    </citation>
    <scope>NUCLEOTIDE SEQUENCE [LARGE SCALE GENOMIC DNA]</scope>
    <source>
        <strain evidence="2 3">E30</strain>
    </source>
</reference>
<dbReference type="EMBL" id="AP025028">
    <property type="protein sequence ID" value="BDA80447.1"/>
    <property type="molecule type" value="Genomic_DNA"/>
</dbReference>
<proteinExistence type="predicted"/>
<sequence length="297" mass="32435">MAMSDKPVKFAIFLSLILSLVAFWDHHLTSYLKEFVVLIHEICHASAALFTGGMVKGIALHGNEGGETIATPASFRGSFILVVSAGYIGSSLVGGLLLKLGFSGRNARQTLILFGLFLISVSLLYSKLGELAYFTGIFWGVGILVIGMLGESISILTLVFLGTSISLYSIYDLSDFADRLHETDAGILAFWMSGLTPEDLNHEEIPAAVLFLGYLIATLWSLLSIGIIYFFLKGSLGEYHPEEAHAEQNPLDRFEKFPGDLSPEAKLWLEKRGVDPESGVVVPPEFLADFPPNDQRT</sequence>
<evidence type="ECO:0000256" key="1">
    <source>
        <dbReference type="SAM" id="Phobius"/>
    </source>
</evidence>
<dbReference type="Pfam" id="PF13398">
    <property type="entry name" value="Peptidase_M50B"/>
    <property type="match status" value="1"/>
</dbReference>
<organism evidence="2 3">
    <name type="scientific">Leptospira kobayashii</name>
    <dbReference type="NCBI Taxonomy" id="1917830"/>
    <lineage>
        <taxon>Bacteria</taxon>
        <taxon>Pseudomonadati</taxon>
        <taxon>Spirochaetota</taxon>
        <taxon>Spirochaetia</taxon>
        <taxon>Leptospirales</taxon>
        <taxon>Leptospiraceae</taxon>
        <taxon>Leptospira</taxon>
    </lineage>
</organism>
<protein>
    <submittedName>
        <fullName evidence="2">Peptidase M50</fullName>
    </submittedName>
</protein>
<keyword evidence="3" id="KW-1185">Reference proteome</keyword>
<keyword evidence="1" id="KW-1133">Transmembrane helix</keyword>
<feature type="transmembrane region" description="Helical" evidence="1">
    <location>
        <begin position="131"/>
        <end position="150"/>
    </location>
</feature>
<gene>
    <name evidence="2" type="ORF">LPTSP3_g33770</name>
</gene>
<name>A0ABN6KJY6_9LEPT</name>
<feature type="transmembrane region" description="Helical" evidence="1">
    <location>
        <begin position="110"/>
        <end position="125"/>
    </location>
</feature>
<keyword evidence="1" id="KW-0472">Membrane</keyword>
<feature type="transmembrane region" description="Helical" evidence="1">
    <location>
        <begin position="205"/>
        <end position="232"/>
    </location>
</feature>
<evidence type="ECO:0000313" key="2">
    <source>
        <dbReference type="EMBL" id="BDA80447.1"/>
    </source>
</evidence>
<keyword evidence="1" id="KW-0812">Transmembrane</keyword>
<evidence type="ECO:0000313" key="3">
    <source>
        <dbReference type="Proteomes" id="UP000245263"/>
    </source>
</evidence>
<feature type="transmembrane region" description="Helical" evidence="1">
    <location>
        <begin position="79"/>
        <end position="98"/>
    </location>
</feature>
<dbReference type="Proteomes" id="UP000245263">
    <property type="component" value="Chromosome 1"/>
</dbReference>
<dbReference type="PANTHER" id="PTHR33979">
    <property type="entry name" value="OS02G0221600 PROTEIN"/>
    <property type="match status" value="1"/>
</dbReference>